<dbReference type="EMBL" id="UAUU01000011">
    <property type="protein sequence ID" value="SPZ92974.1"/>
    <property type="molecule type" value="Genomic_DNA"/>
</dbReference>
<dbReference type="Gene3D" id="1.10.10.60">
    <property type="entry name" value="Homeodomain-like"/>
    <property type="match status" value="1"/>
</dbReference>
<keyword evidence="3" id="KW-0804">Transcription</keyword>
<evidence type="ECO:0000313" key="8">
    <source>
        <dbReference type="Proteomes" id="UP000432350"/>
    </source>
</evidence>
<keyword evidence="2" id="KW-0238">DNA-binding</keyword>
<dbReference type="AlphaFoldDB" id="A0A2X2JGV2"/>
<dbReference type="Proteomes" id="UP000251241">
    <property type="component" value="Unassembled WGS sequence"/>
</dbReference>
<dbReference type="Pfam" id="PF02311">
    <property type="entry name" value="AraC_binding"/>
    <property type="match status" value="1"/>
</dbReference>
<organism evidence="5 7">
    <name type="scientific">Sphingobacterium multivorum</name>
    <dbReference type="NCBI Taxonomy" id="28454"/>
    <lineage>
        <taxon>Bacteria</taxon>
        <taxon>Pseudomonadati</taxon>
        <taxon>Bacteroidota</taxon>
        <taxon>Sphingobacteriia</taxon>
        <taxon>Sphingobacteriales</taxon>
        <taxon>Sphingobacteriaceae</taxon>
        <taxon>Sphingobacterium</taxon>
    </lineage>
</organism>
<name>A0A2X2JGV2_SPHMU</name>
<dbReference type="PANTHER" id="PTHR43280">
    <property type="entry name" value="ARAC-FAMILY TRANSCRIPTIONAL REGULATOR"/>
    <property type="match status" value="1"/>
</dbReference>
<dbReference type="InterPro" id="IPR018060">
    <property type="entry name" value="HTH_AraC"/>
</dbReference>
<dbReference type="PROSITE" id="PS01124">
    <property type="entry name" value="HTH_ARAC_FAMILY_2"/>
    <property type="match status" value="1"/>
</dbReference>
<feature type="domain" description="HTH araC/xylS-type" evidence="4">
    <location>
        <begin position="189"/>
        <end position="287"/>
    </location>
</feature>
<evidence type="ECO:0000313" key="5">
    <source>
        <dbReference type="EMBL" id="SPZ92974.1"/>
    </source>
</evidence>
<proteinExistence type="predicted"/>
<sequence>MNRKNTIPIIDSCSIDLNNKTTIHIDDLKEYIIKHQDMVFPHKHNFFHFVLFTKGSGEHIIDFNHYNIEPYQIYFMVPGQVHTWNFTGDEEGYVVNFSIDYFQSFLLRTDYLERFSFLQGKIEQLIFVIAEQFRKQAIHILEQIASAKAAGQSEDYIRTLLLQFILYISISTEKDHQEHSTPYNHKIFNSFQQLVEQQFRSTKLPSVYADQLFITPNHLNAICKSYIGQSAGEIIRNRIVLEAKRLLVNRNLNINEIADELQFNDNSYFTKFFKKSAGLTPEEFRKQL</sequence>
<dbReference type="InterPro" id="IPR020449">
    <property type="entry name" value="Tscrpt_reg_AraC-type_HTH"/>
</dbReference>
<reference evidence="6 8" key="2">
    <citation type="submission" date="2019-10" db="EMBL/GenBank/DDBJ databases">
        <authorList>
            <person name="Karimi E."/>
        </authorList>
    </citation>
    <scope>NUCLEOTIDE SEQUENCE [LARGE SCALE GENOMIC DNA]</scope>
    <source>
        <strain evidence="6">Sphingobacterium sp. 8BC</strain>
    </source>
</reference>
<dbReference type="InterPro" id="IPR003313">
    <property type="entry name" value="AraC-bd"/>
</dbReference>
<dbReference type="SMART" id="SM00342">
    <property type="entry name" value="HTH_ARAC"/>
    <property type="match status" value="1"/>
</dbReference>
<gene>
    <name evidence="5" type="primary">btr_9</name>
    <name evidence="6" type="synonym">btr</name>
    <name evidence="5" type="ORF">NCTC11343_04911</name>
    <name evidence="6" type="ORF">SPHINGO8BC_90298</name>
</gene>
<evidence type="ECO:0000256" key="2">
    <source>
        <dbReference type="ARBA" id="ARBA00023125"/>
    </source>
</evidence>
<keyword evidence="1" id="KW-0805">Transcription regulation</keyword>
<reference evidence="5 7" key="1">
    <citation type="submission" date="2018-06" db="EMBL/GenBank/DDBJ databases">
        <authorList>
            <consortium name="Pathogen Informatics"/>
            <person name="Doyle S."/>
        </authorList>
    </citation>
    <scope>NUCLEOTIDE SEQUENCE [LARGE SCALE GENOMIC DNA]</scope>
    <source>
        <strain evidence="5 7">NCTC11343</strain>
    </source>
</reference>
<dbReference type="InterPro" id="IPR014710">
    <property type="entry name" value="RmlC-like_jellyroll"/>
</dbReference>
<dbReference type="InterPro" id="IPR037923">
    <property type="entry name" value="HTH-like"/>
</dbReference>
<dbReference type="GO" id="GO:0043565">
    <property type="term" value="F:sequence-specific DNA binding"/>
    <property type="evidence" value="ECO:0007669"/>
    <property type="project" value="InterPro"/>
</dbReference>
<dbReference type="PANTHER" id="PTHR43280:SF32">
    <property type="entry name" value="TRANSCRIPTIONAL REGULATORY PROTEIN"/>
    <property type="match status" value="1"/>
</dbReference>
<evidence type="ECO:0000313" key="6">
    <source>
        <dbReference type="EMBL" id="VXD08135.1"/>
    </source>
</evidence>
<evidence type="ECO:0000256" key="1">
    <source>
        <dbReference type="ARBA" id="ARBA00023015"/>
    </source>
</evidence>
<dbReference type="InterPro" id="IPR009057">
    <property type="entry name" value="Homeodomain-like_sf"/>
</dbReference>
<dbReference type="GeneID" id="97179786"/>
<dbReference type="Pfam" id="PF12833">
    <property type="entry name" value="HTH_18"/>
    <property type="match status" value="1"/>
</dbReference>
<dbReference type="RefSeq" id="WP_070567827.1">
    <property type="nucleotide sequence ID" value="NZ_CP068089.1"/>
</dbReference>
<accession>A0A2X2JGV2</accession>
<protein>
    <submittedName>
        <fullName evidence="5">Bacillibactin transport regulator</fullName>
    </submittedName>
</protein>
<dbReference type="Gene3D" id="2.60.120.10">
    <property type="entry name" value="Jelly Rolls"/>
    <property type="match status" value="1"/>
</dbReference>
<evidence type="ECO:0000256" key="3">
    <source>
        <dbReference type="ARBA" id="ARBA00023163"/>
    </source>
</evidence>
<dbReference type="Proteomes" id="UP000432350">
    <property type="component" value="Unassembled WGS sequence"/>
</dbReference>
<accession>A0A654DZW1</accession>
<evidence type="ECO:0000313" key="7">
    <source>
        <dbReference type="Proteomes" id="UP000251241"/>
    </source>
</evidence>
<dbReference type="SUPFAM" id="SSF51215">
    <property type="entry name" value="Regulatory protein AraC"/>
    <property type="match status" value="1"/>
</dbReference>
<dbReference type="PRINTS" id="PR00032">
    <property type="entry name" value="HTHARAC"/>
</dbReference>
<dbReference type="EMBL" id="CABWMV010000028">
    <property type="protein sequence ID" value="VXD08135.1"/>
    <property type="molecule type" value="Genomic_DNA"/>
</dbReference>
<dbReference type="GO" id="GO:0003700">
    <property type="term" value="F:DNA-binding transcription factor activity"/>
    <property type="evidence" value="ECO:0007669"/>
    <property type="project" value="InterPro"/>
</dbReference>
<dbReference type="SUPFAM" id="SSF46689">
    <property type="entry name" value="Homeodomain-like"/>
    <property type="match status" value="1"/>
</dbReference>
<evidence type="ECO:0000259" key="4">
    <source>
        <dbReference type="PROSITE" id="PS01124"/>
    </source>
</evidence>